<evidence type="ECO:0000256" key="6">
    <source>
        <dbReference type="ARBA" id="ARBA00013053"/>
    </source>
</evidence>
<evidence type="ECO:0000256" key="4">
    <source>
        <dbReference type="ARBA" id="ARBA00005072"/>
    </source>
</evidence>
<dbReference type="InterPro" id="IPR036038">
    <property type="entry name" value="Aminotransferase-like"/>
</dbReference>
<dbReference type="AlphaFoldDB" id="A0A2T5C4C9"/>
<dbReference type="SUPFAM" id="SSF56752">
    <property type="entry name" value="D-aminoacid aminotransferase-like PLP-dependent enzymes"/>
    <property type="match status" value="1"/>
</dbReference>
<dbReference type="Proteomes" id="UP000243525">
    <property type="component" value="Unassembled WGS sequence"/>
</dbReference>
<dbReference type="Pfam" id="PF01063">
    <property type="entry name" value="Aminotran_4"/>
    <property type="match status" value="1"/>
</dbReference>
<accession>A0A2T5C4C9</accession>
<dbReference type="PANTHER" id="PTHR42743:SF11">
    <property type="entry name" value="AMINODEOXYCHORISMATE LYASE"/>
    <property type="match status" value="1"/>
</dbReference>
<protein>
    <recommendedName>
        <fullName evidence="6">branched-chain-amino-acid transaminase</fullName>
        <ecNumber evidence="6">2.6.1.42</ecNumber>
    </recommendedName>
</protein>
<evidence type="ECO:0000256" key="1">
    <source>
        <dbReference type="ARBA" id="ARBA00001933"/>
    </source>
</evidence>
<keyword evidence="14" id="KW-1185">Reference proteome</keyword>
<comment type="catalytic activity">
    <reaction evidence="10">
        <text>L-leucine + 2-oxoglutarate = 4-methyl-2-oxopentanoate + L-glutamate</text>
        <dbReference type="Rhea" id="RHEA:18321"/>
        <dbReference type="ChEBI" id="CHEBI:16810"/>
        <dbReference type="ChEBI" id="CHEBI:17865"/>
        <dbReference type="ChEBI" id="CHEBI:29985"/>
        <dbReference type="ChEBI" id="CHEBI:57427"/>
        <dbReference type="EC" id="2.6.1.42"/>
    </reaction>
</comment>
<dbReference type="GO" id="GO:0005829">
    <property type="term" value="C:cytosol"/>
    <property type="evidence" value="ECO:0007669"/>
    <property type="project" value="TreeGrafter"/>
</dbReference>
<dbReference type="InterPro" id="IPR043132">
    <property type="entry name" value="BCAT-like_C"/>
</dbReference>
<dbReference type="OrthoDB" id="9805628at2"/>
<evidence type="ECO:0000313" key="13">
    <source>
        <dbReference type="EMBL" id="PTN09659.1"/>
    </source>
</evidence>
<evidence type="ECO:0000313" key="14">
    <source>
        <dbReference type="Proteomes" id="UP000243525"/>
    </source>
</evidence>
<dbReference type="GO" id="GO:0046394">
    <property type="term" value="P:carboxylic acid biosynthetic process"/>
    <property type="evidence" value="ECO:0007669"/>
    <property type="project" value="UniProtKB-ARBA"/>
</dbReference>
<dbReference type="EMBL" id="QAAD01000004">
    <property type="protein sequence ID" value="PTN09659.1"/>
    <property type="molecule type" value="Genomic_DNA"/>
</dbReference>
<keyword evidence="13" id="KW-0032">Aminotransferase</keyword>
<evidence type="ECO:0000256" key="5">
    <source>
        <dbReference type="ARBA" id="ARBA00009320"/>
    </source>
</evidence>
<dbReference type="GO" id="GO:0004084">
    <property type="term" value="F:branched-chain-amino-acid transaminase activity"/>
    <property type="evidence" value="ECO:0007669"/>
    <property type="project" value="UniProtKB-EC"/>
</dbReference>
<dbReference type="RefSeq" id="WP_107821549.1">
    <property type="nucleotide sequence ID" value="NZ_OY782574.1"/>
</dbReference>
<comment type="pathway">
    <text evidence="4">Amino-acid biosynthesis; L-leucine biosynthesis; L-leucine from 3-methyl-2-oxobutanoate: step 4/4.</text>
</comment>
<reference evidence="13 14" key="1">
    <citation type="submission" date="2018-04" db="EMBL/GenBank/DDBJ databases">
        <title>Genomic Encyclopedia of Archaeal and Bacterial Type Strains, Phase II (KMG-II): from individual species to whole genera.</title>
        <authorList>
            <person name="Goeker M."/>
        </authorList>
    </citation>
    <scope>NUCLEOTIDE SEQUENCE [LARGE SCALE GENOMIC DNA]</scope>
    <source>
        <strain evidence="13 14">DSM 28823</strain>
    </source>
</reference>
<dbReference type="InterPro" id="IPR043131">
    <property type="entry name" value="BCAT-like_N"/>
</dbReference>
<evidence type="ECO:0000256" key="3">
    <source>
        <dbReference type="ARBA" id="ARBA00004931"/>
    </source>
</evidence>
<evidence type="ECO:0000256" key="2">
    <source>
        <dbReference type="ARBA" id="ARBA00004824"/>
    </source>
</evidence>
<dbReference type="Gene3D" id="3.30.470.10">
    <property type="match status" value="1"/>
</dbReference>
<dbReference type="Gene3D" id="3.20.10.10">
    <property type="entry name" value="D-amino Acid Aminotransferase, subunit A, domain 2"/>
    <property type="match status" value="1"/>
</dbReference>
<keyword evidence="7 12" id="KW-0663">Pyridoxal phosphate</keyword>
<name>A0A2T5C4C9_9BACT</name>
<comment type="cofactor">
    <cofactor evidence="1 12">
        <name>pyridoxal 5'-phosphate</name>
        <dbReference type="ChEBI" id="CHEBI:597326"/>
    </cofactor>
</comment>
<evidence type="ECO:0000256" key="7">
    <source>
        <dbReference type="ARBA" id="ARBA00022898"/>
    </source>
</evidence>
<comment type="similarity">
    <text evidence="5 11">Belongs to the class-IV pyridoxal-phosphate-dependent aminotransferase family.</text>
</comment>
<dbReference type="EC" id="2.6.1.42" evidence="6"/>
<gene>
    <name evidence="13" type="ORF">C8N47_104206</name>
</gene>
<comment type="catalytic activity">
    <reaction evidence="9">
        <text>L-isoleucine + 2-oxoglutarate = (S)-3-methyl-2-oxopentanoate + L-glutamate</text>
        <dbReference type="Rhea" id="RHEA:24801"/>
        <dbReference type="ChEBI" id="CHEBI:16810"/>
        <dbReference type="ChEBI" id="CHEBI:29985"/>
        <dbReference type="ChEBI" id="CHEBI:35146"/>
        <dbReference type="ChEBI" id="CHEBI:58045"/>
        <dbReference type="EC" id="2.6.1.42"/>
    </reaction>
</comment>
<evidence type="ECO:0000256" key="12">
    <source>
        <dbReference type="RuleBase" id="RU004516"/>
    </source>
</evidence>
<proteinExistence type="inferred from homology"/>
<dbReference type="PROSITE" id="PS00770">
    <property type="entry name" value="AA_TRANSFER_CLASS_4"/>
    <property type="match status" value="1"/>
</dbReference>
<evidence type="ECO:0000256" key="9">
    <source>
        <dbReference type="ARBA" id="ARBA00048798"/>
    </source>
</evidence>
<dbReference type="PANTHER" id="PTHR42743">
    <property type="entry name" value="AMINO-ACID AMINOTRANSFERASE"/>
    <property type="match status" value="1"/>
</dbReference>
<dbReference type="InterPro" id="IPR050571">
    <property type="entry name" value="Class-IV_PLP-Dep_Aminotrnsfr"/>
</dbReference>
<dbReference type="InterPro" id="IPR001544">
    <property type="entry name" value="Aminotrans_IV"/>
</dbReference>
<evidence type="ECO:0000256" key="10">
    <source>
        <dbReference type="ARBA" id="ARBA00049229"/>
    </source>
</evidence>
<dbReference type="InterPro" id="IPR018300">
    <property type="entry name" value="Aminotrans_IV_CS"/>
</dbReference>
<sequence length="268" mass="30896">MTNIPIYIERGELKKTPVSGFQDEQAVQIYEVLRIVDSKLLFFSDHYARFCHSCALLQIPVRVNEVEFKRQLRLLIQANKLINANVKVELNILSDKSELFRMYVVPHQYPTAEQYRWGVAVGLLHAERQNPQAKVAQHSVREKANQAIARNNWYEVLLVDHNQCITEGSRSNVFFIRDGVFYTAKAEQVLGGITRKYIIECINRLGFGYVEAPIRVSELAQYDAAFISGTSPKVLPIAQIEEHAYQLDNKPLRQLMADFDRFIEESLH</sequence>
<comment type="caution">
    <text evidence="13">The sequence shown here is derived from an EMBL/GenBank/DDBJ whole genome shotgun (WGS) entry which is preliminary data.</text>
</comment>
<comment type="catalytic activity">
    <reaction evidence="8">
        <text>L-valine + 2-oxoglutarate = 3-methyl-2-oxobutanoate + L-glutamate</text>
        <dbReference type="Rhea" id="RHEA:24813"/>
        <dbReference type="ChEBI" id="CHEBI:11851"/>
        <dbReference type="ChEBI" id="CHEBI:16810"/>
        <dbReference type="ChEBI" id="CHEBI:29985"/>
        <dbReference type="ChEBI" id="CHEBI:57762"/>
        <dbReference type="EC" id="2.6.1.42"/>
    </reaction>
</comment>
<evidence type="ECO:0000256" key="8">
    <source>
        <dbReference type="ARBA" id="ARBA00048212"/>
    </source>
</evidence>
<evidence type="ECO:0000256" key="11">
    <source>
        <dbReference type="RuleBase" id="RU004106"/>
    </source>
</evidence>
<dbReference type="CDD" id="cd00449">
    <property type="entry name" value="PLPDE_IV"/>
    <property type="match status" value="1"/>
</dbReference>
<keyword evidence="13" id="KW-0808">Transferase</keyword>
<comment type="pathway">
    <text evidence="3">Amino-acid biosynthesis; L-valine biosynthesis; L-valine from pyruvate: step 4/4.</text>
</comment>
<organism evidence="13 14">
    <name type="scientific">Mangrovibacterium marinum</name>
    <dbReference type="NCBI Taxonomy" id="1639118"/>
    <lineage>
        <taxon>Bacteria</taxon>
        <taxon>Pseudomonadati</taxon>
        <taxon>Bacteroidota</taxon>
        <taxon>Bacteroidia</taxon>
        <taxon>Marinilabiliales</taxon>
        <taxon>Prolixibacteraceae</taxon>
        <taxon>Mangrovibacterium</taxon>
    </lineage>
</organism>
<comment type="pathway">
    <text evidence="2">Amino-acid biosynthesis; L-isoleucine biosynthesis; L-isoleucine from 2-oxobutanoate: step 4/4.</text>
</comment>